<dbReference type="InterPro" id="IPR036748">
    <property type="entry name" value="MTH938-like_sf"/>
</dbReference>
<dbReference type="EMBL" id="MWIP01000006">
    <property type="protein sequence ID" value="KAF1686483.1"/>
    <property type="molecule type" value="Genomic_DNA"/>
</dbReference>
<comment type="caution">
    <text evidence="1">The sequence shown here is derived from an EMBL/GenBank/DDBJ whole genome shotgun (WGS) entry which is preliminary data.</text>
</comment>
<sequence>MHLSHERPDYEFILRQADGRHARVNDRVLVRSFALAPDRLLDEWPAPAAAAGLLPAHMEPLLALRPELVVLGTGQRQSFPPPAVMAACLTRQIGIEVMDNAAAARTYNVLAGEGRRVVAAFLLDGGPAG</sequence>
<dbReference type="SUPFAM" id="SSF64076">
    <property type="entry name" value="MTH938-like"/>
    <property type="match status" value="1"/>
</dbReference>
<dbReference type="InterPro" id="IPR007523">
    <property type="entry name" value="NDUFAF3/AAMDC"/>
</dbReference>
<organism evidence="1 2">
    <name type="scientific">Pseudoxanthomonas broegbernensis</name>
    <dbReference type="NCBI Taxonomy" id="83619"/>
    <lineage>
        <taxon>Bacteria</taxon>
        <taxon>Pseudomonadati</taxon>
        <taxon>Pseudomonadota</taxon>
        <taxon>Gammaproteobacteria</taxon>
        <taxon>Lysobacterales</taxon>
        <taxon>Lysobacteraceae</taxon>
        <taxon>Pseudoxanthomonas</taxon>
    </lineage>
</organism>
<dbReference type="CDD" id="cd05560">
    <property type="entry name" value="Xcc1710_like"/>
    <property type="match status" value="1"/>
</dbReference>
<evidence type="ECO:0000313" key="1">
    <source>
        <dbReference type="EMBL" id="KAF1686483.1"/>
    </source>
</evidence>
<reference evidence="1 2" key="1">
    <citation type="submission" date="2017-10" db="EMBL/GenBank/DDBJ databases">
        <title>Whole genome sequencing of Pseudoxanthomonas broegbernensis DSM 12573(T).</title>
        <authorList>
            <person name="Kumar S."/>
            <person name="Bansal K."/>
            <person name="Kaur A."/>
            <person name="Patil P."/>
            <person name="Sharma S."/>
            <person name="Patil P.B."/>
        </authorList>
    </citation>
    <scope>NUCLEOTIDE SEQUENCE [LARGE SCALE GENOMIC DNA]</scope>
    <source>
        <strain evidence="1 2">DSM 12573</strain>
    </source>
</reference>
<dbReference type="PANTHER" id="PTHR21192:SF2">
    <property type="entry name" value="NADH DEHYDROGENASE [UBIQUINONE] 1 ALPHA SUBCOMPLEX ASSEMBLY FACTOR 3"/>
    <property type="match status" value="1"/>
</dbReference>
<dbReference type="AlphaFoldDB" id="A0A7V8GMP8"/>
<keyword evidence="2" id="KW-1185">Reference proteome</keyword>
<accession>A0A7V8GMP8</accession>
<dbReference type="Pfam" id="PF04430">
    <property type="entry name" value="DUF498"/>
    <property type="match status" value="1"/>
</dbReference>
<evidence type="ECO:0008006" key="3">
    <source>
        <dbReference type="Google" id="ProtNLM"/>
    </source>
</evidence>
<dbReference type="Proteomes" id="UP000462066">
    <property type="component" value="Unassembled WGS sequence"/>
</dbReference>
<dbReference type="PANTHER" id="PTHR21192">
    <property type="entry name" value="NUCLEAR PROTEIN E3-3"/>
    <property type="match status" value="1"/>
</dbReference>
<proteinExistence type="predicted"/>
<evidence type="ECO:0000313" key="2">
    <source>
        <dbReference type="Proteomes" id="UP000462066"/>
    </source>
</evidence>
<gene>
    <name evidence="1" type="ORF">B1992_08000</name>
</gene>
<name>A0A7V8GMP8_9GAMM</name>
<dbReference type="Gene3D" id="3.40.1230.10">
    <property type="entry name" value="MTH938-like"/>
    <property type="match status" value="1"/>
</dbReference>
<dbReference type="RefSeq" id="WP_162310955.1">
    <property type="nucleotide sequence ID" value="NZ_JACHGU010000002.1"/>
</dbReference>
<protein>
    <recommendedName>
        <fullName evidence="3">Xcc1710-like domain-containing protein</fullName>
    </recommendedName>
</protein>